<dbReference type="STRING" id="1206085.SAMN05443575_0859"/>
<feature type="signal peptide" evidence="5">
    <location>
        <begin position="1"/>
        <end position="20"/>
    </location>
</feature>
<proteinExistence type="inferred from homology"/>
<dbReference type="PANTHER" id="PTHR30632:SF0">
    <property type="entry name" value="SULFATE-BINDING PROTEIN"/>
    <property type="match status" value="1"/>
</dbReference>
<dbReference type="NCBIfam" id="TIGR01256">
    <property type="entry name" value="modA"/>
    <property type="match status" value="1"/>
</dbReference>
<feature type="chain" id="PRO_5039252661" evidence="5">
    <location>
        <begin position="21"/>
        <end position="264"/>
    </location>
</feature>
<evidence type="ECO:0000313" key="7">
    <source>
        <dbReference type="Proteomes" id="UP000186132"/>
    </source>
</evidence>
<dbReference type="AlphaFoldDB" id="A0A1M5EDB5"/>
<keyword evidence="7" id="KW-1185">Reference proteome</keyword>
<dbReference type="GO" id="GO:0046872">
    <property type="term" value="F:metal ion binding"/>
    <property type="evidence" value="ECO:0007669"/>
    <property type="project" value="UniProtKB-KW"/>
</dbReference>
<dbReference type="SUPFAM" id="SSF53850">
    <property type="entry name" value="Periplasmic binding protein-like II"/>
    <property type="match status" value="1"/>
</dbReference>
<evidence type="ECO:0000256" key="3">
    <source>
        <dbReference type="ARBA" id="ARBA00022729"/>
    </source>
</evidence>
<keyword evidence="3 5" id="KW-0732">Signal</keyword>
<protein>
    <submittedName>
        <fullName evidence="6">Molybdate transport system substrate-binding protein</fullName>
    </submittedName>
</protein>
<feature type="binding site" evidence="4">
    <location>
        <position position="52"/>
    </location>
    <ligand>
        <name>molybdate</name>
        <dbReference type="ChEBI" id="CHEBI:36264"/>
    </ligand>
</feature>
<dbReference type="PANTHER" id="PTHR30632">
    <property type="entry name" value="MOLYBDATE-BINDING PERIPLASMIC PROTEIN"/>
    <property type="match status" value="1"/>
</dbReference>
<evidence type="ECO:0000256" key="1">
    <source>
        <dbReference type="ARBA" id="ARBA00009175"/>
    </source>
</evidence>
<evidence type="ECO:0000256" key="5">
    <source>
        <dbReference type="SAM" id="SignalP"/>
    </source>
</evidence>
<dbReference type="EMBL" id="FQVU01000001">
    <property type="protein sequence ID" value="SHF77195.1"/>
    <property type="molecule type" value="Genomic_DNA"/>
</dbReference>
<dbReference type="Pfam" id="PF13531">
    <property type="entry name" value="SBP_bac_11"/>
    <property type="match status" value="1"/>
</dbReference>
<gene>
    <name evidence="6" type="ORF">SAMN05443575_0859</name>
</gene>
<feature type="binding site" evidence="4">
    <location>
        <position position="80"/>
    </location>
    <ligand>
        <name>molybdate</name>
        <dbReference type="ChEBI" id="CHEBI:36264"/>
    </ligand>
</feature>
<accession>A0A1M5EDB5</accession>
<dbReference type="OrthoDB" id="9785015at2"/>
<dbReference type="RefSeq" id="WP_073386291.1">
    <property type="nucleotide sequence ID" value="NZ_FQVU01000001.1"/>
</dbReference>
<sequence length="264" mass="26598">MRHLSVALTVVAAAGSLVLAGCGSDSDDAGSSPSATTTGKPTGSITVFAAASLTEAFGTIKKQVEAEYPGTTVNLQLGASSDLATQITQGKPADVFASASTKNMTSVTDAKDADKPRNFVSNTLEIATPPKNPATITTLADLAKPGVKVAVCDAAVPCGAVAKTVLANAKLTVKPAASLQDVKSTLAVVESGEADAGLVYVTDVRAAGSKVHGVEIADDVNASTTYPIATLTHAKNKPLAKAFVQYVLSAPGQQVLRSDGFSAP</sequence>
<dbReference type="InterPro" id="IPR050682">
    <property type="entry name" value="ModA/WtpA"/>
</dbReference>
<evidence type="ECO:0000256" key="2">
    <source>
        <dbReference type="ARBA" id="ARBA00022723"/>
    </source>
</evidence>
<evidence type="ECO:0000313" key="6">
    <source>
        <dbReference type="EMBL" id="SHF77195.1"/>
    </source>
</evidence>
<dbReference type="PIRSF" id="PIRSF004846">
    <property type="entry name" value="ModA"/>
    <property type="match status" value="1"/>
</dbReference>
<feature type="binding site" evidence="4">
    <location>
        <position position="200"/>
    </location>
    <ligand>
        <name>molybdate</name>
        <dbReference type="ChEBI" id="CHEBI:36264"/>
    </ligand>
</feature>
<reference evidence="6 7" key="1">
    <citation type="submission" date="2016-11" db="EMBL/GenBank/DDBJ databases">
        <authorList>
            <person name="Jaros S."/>
            <person name="Januszkiewicz K."/>
            <person name="Wedrychowicz H."/>
        </authorList>
    </citation>
    <scope>NUCLEOTIDE SEQUENCE [LARGE SCALE GENOMIC DNA]</scope>
    <source>
        <strain evidence="6 7">DSM 45627</strain>
    </source>
</reference>
<dbReference type="GO" id="GO:0030973">
    <property type="term" value="F:molybdate ion binding"/>
    <property type="evidence" value="ECO:0007669"/>
    <property type="project" value="TreeGrafter"/>
</dbReference>
<keyword evidence="2 4" id="KW-0479">Metal-binding</keyword>
<dbReference type="Gene3D" id="3.40.190.10">
    <property type="entry name" value="Periplasmic binding protein-like II"/>
    <property type="match status" value="2"/>
</dbReference>
<feature type="binding site" evidence="4">
    <location>
        <position position="182"/>
    </location>
    <ligand>
        <name>molybdate</name>
        <dbReference type="ChEBI" id="CHEBI:36264"/>
    </ligand>
</feature>
<comment type="similarity">
    <text evidence="1">Belongs to the bacterial solute-binding protein ModA family.</text>
</comment>
<dbReference type="InterPro" id="IPR005950">
    <property type="entry name" value="ModA"/>
</dbReference>
<name>A0A1M5EDB5_9ACTN</name>
<dbReference type="GO" id="GO:0015689">
    <property type="term" value="P:molybdate ion transport"/>
    <property type="evidence" value="ECO:0007669"/>
    <property type="project" value="InterPro"/>
</dbReference>
<organism evidence="6 7">
    <name type="scientific">Jatrophihabitans endophyticus</name>
    <dbReference type="NCBI Taxonomy" id="1206085"/>
    <lineage>
        <taxon>Bacteria</taxon>
        <taxon>Bacillati</taxon>
        <taxon>Actinomycetota</taxon>
        <taxon>Actinomycetes</taxon>
        <taxon>Jatrophihabitantales</taxon>
        <taxon>Jatrophihabitantaceae</taxon>
        <taxon>Jatrophihabitans</taxon>
    </lineage>
</organism>
<keyword evidence="4" id="KW-0500">Molybdenum</keyword>
<evidence type="ECO:0000256" key="4">
    <source>
        <dbReference type="PIRSR" id="PIRSR004846-1"/>
    </source>
</evidence>
<dbReference type="PROSITE" id="PS51257">
    <property type="entry name" value="PROKAR_LIPOPROTEIN"/>
    <property type="match status" value="1"/>
</dbReference>
<dbReference type="Proteomes" id="UP000186132">
    <property type="component" value="Unassembled WGS sequence"/>
</dbReference>